<comment type="caution">
    <text evidence="1">The sequence shown here is derived from an EMBL/GenBank/DDBJ whole genome shotgun (WGS) entry which is preliminary data.</text>
</comment>
<keyword evidence="1" id="KW-0067">ATP-binding</keyword>
<name>A0A225W2K9_9STRA</name>
<sequence>MKKSIRGAHLLDKQAVQKACPLKLWPLKLDVRSSSHPHSPVDLGTRNQRFLDAMTIKKHVSAEDVDNLVWAELLDKDKYSELYETVISNMMHGPCGEQNPRNPCMK</sequence>
<proteinExistence type="predicted"/>
<reference evidence="2" key="1">
    <citation type="submission" date="2017-03" db="EMBL/GenBank/DDBJ databases">
        <title>Phytopthora megakarya and P. palmivora, two closely related causual agents of cacao black pod achieved similar genome size and gene model numbers by different mechanisms.</title>
        <authorList>
            <person name="Ali S."/>
            <person name="Shao J."/>
            <person name="Larry D.J."/>
            <person name="Kronmiller B."/>
            <person name="Shen D."/>
            <person name="Strem M.D."/>
            <person name="Melnick R.L."/>
            <person name="Guiltinan M.J."/>
            <person name="Tyler B.M."/>
            <person name="Meinhardt L.W."/>
            <person name="Bailey B.A."/>
        </authorList>
    </citation>
    <scope>NUCLEOTIDE SEQUENCE [LARGE SCALE GENOMIC DNA]</scope>
    <source>
        <strain evidence="2">zdho120</strain>
    </source>
</reference>
<protein>
    <submittedName>
        <fullName evidence="1">Helitron helicase</fullName>
    </submittedName>
</protein>
<keyword evidence="2" id="KW-1185">Reference proteome</keyword>
<keyword evidence="1" id="KW-0347">Helicase</keyword>
<keyword evidence="1" id="KW-0547">Nucleotide-binding</keyword>
<evidence type="ECO:0000313" key="2">
    <source>
        <dbReference type="Proteomes" id="UP000198211"/>
    </source>
</evidence>
<dbReference type="GO" id="GO:0004386">
    <property type="term" value="F:helicase activity"/>
    <property type="evidence" value="ECO:0007669"/>
    <property type="project" value="UniProtKB-KW"/>
</dbReference>
<evidence type="ECO:0000313" key="1">
    <source>
        <dbReference type="EMBL" id="OWZ11782.1"/>
    </source>
</evidence>
<keyword evidence="1" id="KW-0378">Hydrolase</keyword>
<accession>A0A225W2K9</accession>
<gene>
    <name evidence="1" type="ORF">PHMEG_00015149</name>
</gene>
<organism evidence="1 2">
    <name type="scientific">Phytophthora megakarya</name>
    <dbReference type="NCBI Taxonomy" id="4795"/>
    <lineage>
        <taxon>Eukaryota</taxon>
        <taxon>Sar</taxon>
        <taxon>Stramenopiles</taxon>
        <taxon>Oomycota</taxon>
        <taxon>Peronosporomycetes</taxon>
        <taxon>Peronosporales</taxon>
        <taxon>Peronosporaceae</taxon>
        <taxon>Phytophthora</taxon>
    </lineage>
</organism>
<dbReference type="Proteomes" id="UP000198211">
    <property type="component" value="Unassembled WGS sequence"/>
</dbReference>
<dbReference type="EMBL" id="NBNE01002029">
    <property type="protein sequence ID" value="OWZ11782.1"/>
    <property type="molecule type" value="Genomic_DNA"/>
</dbReference>
<dbReference type="AlphaFoldDB" id="A0A225W2K9"/>
<dbReference type="OrthoDB" id="1728974at2759"/>